<feature type="domain" description="DUF5689" evidence="1">
    <location>
        <begin position="59"/>
        <end position="279"/>
    </location>
</feature>
<dbReference type="Proteomes" id="UP001500367">
    <property type="component" value="Unassembled WGS sequence"/>
</dbReference>
<accession>A0ABP7VI08</accession>
<dbReference type="Pfam" id="PF18942">
    <property type="entry name" value="DUF5689"/>
    <property type="match status" value="1"/>
</dbReference>
<evidence type="ECO:0000259" key="1">
    <source>
        <dbReference type="Pfam" id="PF18942"/>
    </source>
</evidence>
<organism evidence="2 3">
    <name type="scientific">Flavobacterium cheonanense</name>
    <dbReference type="NCBI Taxonomy" id="706183"/>
    <lineage>
        <taxon>Bacteria</taxon>
        <taxon>Pseudomonadati</taxon>
        <taxon>Bacteroidota</taxon>
        <taxon>Flavobacteriia</taxon>
        <taxon>Flavobacteriales</taxon>
        <taxon>Flavobacteriaceae</taxon>
        <taxon>Flavobacterium</taxon>
    </lineage>
</organism>
<comment type="caution">
    <text evidence="2">The sequence shown here is derived from an EMBL/GenBank/DDBJ whole genome shotgun (WGS) entry which is preliminary data.</text>
</comment>
<evidence type="ECO:0000313" key="3">
    <source>
        <dbReference type="Proteomes" id="UP001500367"/>
    </source>
</evidence>
<dbReference type="EMBL" id="BAABCT010000002">
    <property type="protein sequence ID" value="GAA4067788.1"/>
    <property type="molecule type" value="Genomic_DNA"/>
</dbReference>
<keyword evidence="3" id="KW-1185">Reference proteome</keyword>
<evidence type="ECO:0000313" key="2">
    <source>
        <dbReference type="EMBL" id="GAA4067788.1"/>
    </source>
</evidence>
<sequence>MLELLTKTNSKGKMKKSILKNIFTLAFTAICLSSCVNDDSYDVPENTLKTYELTPTIAVNQIVATSTPVLYTADDIIEAYVTSSDEKGTFYKSISFQDLKNTATTIKGFSVPLNLTTLYGKGFTPGRKVYIKLKGLYVANVYGSLQIGSLFEGSIGRIAENVWQNHLLPSATIVPESDLVRPFSLSAAYADVNQNTLIDLNPVQFDESSINRTYYDVDSGGGATNHAIIATSGGTSRILRMSSFCPFSGNTVPSGSGTIRGVLTKYDTDFQFIVRYESDFKLNSPRVDVFPPIVGNAIQYLGAFTENFESYTAGSATTGQNNFPKYINDPVVGSKTWRTRSSSGTKYIEMSSFGNPVENNRTLFIVPVDMTAANNLSFKTRTNFYNGETLKVYYSTNYVPGSAISSATLVNITSNFTFSTANTSTASFTNSGVYTIPTSVTGNGFFIFEYTGSGLTSPTLTTNMQIDDIVVN</sequence>
<dbReference type="InterPro" id="IPR043744">
    <property type="entry name" value="DUF5689"/>
</dbReference>
<gene>
    <name evidence="2" type="ORF">GCM10022389_11110</name>
</gene>
<name>A0ABP7VI08_9FLAO</name>
<proteinExistence type="predicted"/>
<reference evidence="3" key="1">
    <citation type="journal article" date="2019" name="Int. J. Syst. Evol. Microbiol.">
        <title>The Global Catalogue of Microorganisms (GCM) 10K type strain sequencing project: providing services to taxonomists for standard genome sequencing and annotation.</title>
        <authorList>
            <consortium name="The Broad Institute Genomics Platform"/>
            <consortium name="The Broad Institute Genome Sequencing Center for Infectious Disease"/>
            <person name="Wu L."/>
            <person name="Ma J."/>
        </authorList>
    </citation>
    <scope>NUCLEOTIDE SEQUENCE [LARGE SCALE GENOMIC DNA]</scope>
    <source>
        <strain evidence="3">JCM 17069</strain>
    </source>
</reference>
<protein>
    <submittedName>
        <fullName evidence="2">DUF5689 domain-containing protein</fullName>
    </submittedName>
</protein>